<dbReference type="AlphaFoldDB" id="A0A165CXX5"/>
<dbReference type="Proteomes" id="UP000076842">
    <property type="component" value="Unassembled WGS sequence"/>
</dbReference>
<sequence length="52" mass="5594">MIAEPAGTCGCIALEVVKTHSKWSNSWGVSVLDNANGRKEGLHWLQAGDENL</sequence>
<gene>
    <name evidence="1" type="ORF">CALCODRAFT_503286</name>
</gene>
<reference evidence="1 2" key="1">
    <citation type="journal article" date="2016" name="Mol. Biol. Evol.">
        <title>Comparative Genomics of Early-Diverging Mushroom-Forming Fungi Provides Insights into the Origins of Lignocellulose Decay Capabilities.</title>
        <authorList>
            <person name="Nagy L.G."/>
            <person name="Riley R."/>
            <person name="Tritt A."/>
            <person name="Adam C."/>
            <person name="Daum C."/>
            <person name="Floudas D."/>
            <person name="Sun H."/>
            <person name="Yadav J.S."/>
            <person name="Pangilinan J."/>
            <person name="Larsson K.H."/>
            <person name="Matsuura K."/>
            <person name="Barry K."/>
            <person name="Labutti K."/>
            <person name="Kuo R."/>
            <person name="Ohm R.A."/>
            <person name="Bhattacharya S.S."/>
            <person name="Shirouzu T."/>
            <person name="Yoshinaga Y."/>
            <person name="Martin F.M."/>
            <person name="Grigoriev I.V."/>
            <person name="Hibbett D.S."/>
        </authorList>
    </citation>
    <scope>NUCLEOTIDE SEQUENCE [LARGE SCALE GENOMIC DNA]</scope>
    <source>
        <strain evidence="1 2">HHB12733</strain>
    </source>
</reference>
<name>A0A165CXX5_9BASI</name>
<protein>
    <submittedName>
        <fullName evidence="1">Uncharacterized protein</fullName>
    </submittedName>
</protein>
<organism evidence="1 2">
    <name type="scientific">Calocera cornea HHB12733</name>
    <dbReference type="NCBI Taxonomy" id="1353952"/>
    <lineage>
        <taxon>Eukaryota</taxon>
        <taxon>Fungi</taxon>
        <taxon>Dikarya</taxon>
        <taxon>Basidiomycota</taxon>
        <taxon>Agaricomycotina</taxon>
        <taxon>Dacrymycetes</taxon>
        <taxon>Dacrymycetales</taxon>
        <taxon>Dacrymycetaceae</taxon>
        <taxon>Calocera</taxon>
    </lineage>
</organism>
<evidence type="ECO:0000313" key="2">
    <source>
        <dbReference type="Proteomes" id="UP000076842"/>
    </source>
</evidence>
<keyword evidence="2" id="KW-1185">Reference proteome</keyword>
<evidence type="ECO:0000313" key="1">
    <source>
        <dbReference type="EMBL" id="KZT51640.1"/>
    </source>
</evidence>
<dbReference type="InParanoid" id="A0A165CXX5"/>
<proteinExistence type="predicted"/>
<accession>A0A165CXX5</accession>
<dbReference type="EMBL" id="KV424098">
    <property type="protein sequence ID" value="KZT51640.1"/>
    <property type="molecule type" value="Genomic_DNA"/>
</dbReference>